<evidence type="ECO:0000313" key="8">
    <source>
        <dbReference type="Proteomes" id="UP000179113"/>
    </source>
</evidence>
<comment type="caution">
    <text evidence="7">The sequence shown here is derived from an EMBL/GenBank/DDBJ whole genome shotgun (WGS) entry which is preliminary data.</text>
</comment>
<name>A0A1F4WLS1_UNCKA</name>
<dbReference type="SMART" id="SM00732">
    <property type="entry name" value="YqgFc"/>
    <property type="match status" value="1"/>
</dbReference>
<dbReference type="PANTHER" id="PTHR33317">
    <property type="entry name" value="POLYNUCLEOTIDYL TRANSFERASE, RIBONUCLEASE H-LIKE SUPERFAMILY PROTEIN"/>
    <property type="match status" value="1"/>
</dbReference>
<reference evidence="7 8" key="1">
    <citation type="journal article" date="2016" name="Nat. Commun.">
        <title>Thousands of microbial genomes shed light on interconnected biogeochemical processes in an aquifer system.</title>
        <authorList>
            <person name="Anantharaman K."/>
            <person name="Brown C.T."/>
            <person name="Hug L.A."/>
            <person name="Sharon I."/>
            <person name="Castelle C.J."/>
            <person name="Probst A.J."/>
            <person name="Thomas B.C."/>
            <person name="Singh A."/>
            <person name="Wilkins M.J."/>
            <person name="Karaoz U."/>
            <person name="Brodie E.L."/>
            <person name="Williams K.H."/>
            <person name="Hubbard S.S."/>
            <person name="Banfield J.F."/>
        </authorList>
    </citation>
    <scope>NUCLEOTIDE SEQUENCE [LARGE SCALE GENOMIC DNA]</scope>
</reference>
<comment type="similarity">
    <text evidence="5">Belongs to the YqgF HJR family.</text>
</comment>
<evidence type="ECO:0000256" key="5">
    <source>
        <dbReference type="HAMAP-Rule" id="MF_00651"/>
    </source>
</evidence>
<keyword evidence="4 5" id="KW-0378">Hydrolase</keyword>
<dbReference type="NCBIfam" id="TIGR00250">
    <property type="entry name" value="RNAse_H_YqgF"/>
    <property type="match status" value="1"/>
</dbReference>
<dbReference type="GO" id="GO:0005737">
    <property type="term" value="C:cytoplasm"/>
    <property type="evidence" value="ECO:0007669"/>
    <property type="project" value="UniProtKB-SubCell"/>
</dbReference>
<evidence type="ECO:0000313" key="7">
    <source>
        <dbReference type="EMBL" id="OGC70331.1"/>
    </source>
</evidence>
<dbReference type="InterPro" id="IPR012337">
    <property type="entry name" value="RNaseH-like_sf"/>
</dbReference>
<evidence type="ECO:0000256" key="3">
    <source>
        <dbReference type="ARBA" id="ARBA00022722"/>
    </source>
</evidence>
<evidence type="ECO:0000256" key="1">
    <source>
        <dbReference type="ARBA" id="ARBA00022490"/>
    </source>
</evidence>
<dbReference type="Pfam" id="PF03652">
    <property type="entry name" value="RuvX"/>
    <property type="match status" value="1"/>
</dbReference>
<dbReference type="SUPFAM" id="SSF53098">
    <property type="entry name" value="Ribonuclease H-like"/>
    <property type="match status" value="1"/>
</dbReference>
<dbReference type="GO" id="GO:0004518">
    <property type="term" value="F:nuclease activity"/>
    <property type="evidence" value="ECO:0007669"/>
    <property type="project" value="UniProtKB-KW"/>
</dbReference>
<dbReference type="EC" id="3.1.-.-" evidence="5"/>
<dbReference type="AlphaFoldDB" id="A0A1F4WLS1"/>
<accession>A0A1F4WLS1</accession>
<dbReference type="HAMAP" id="MF_00651">
    <property type="entry name" value="Nuclease_YqgF"/>
    <property type="match status" value="1"/>
</dbReference>
<evidence type="ECO:0000256" key="4">
    <source>
        <dbReference type="ARBA" id="ARBA00022801"/>
    </source>
</evidence>
<gene>
    <name evidence="7" type="ORF">A2415_05135</name>
</gene>
<dbReference type="EMBL" id="MEWA01000008">
    <property type="protein sequence ID" value="OGC70331.1"/>
    <property type="molecule type" value="Genomic_DNA"/>
</dbReference>
<dbReference type="PANTHER" id="PTHR33317:SF4">
    <property type="entry name" value="POLYNUCLEOTIDYL TRANSFERASE, RIBONUCLEASE H-LIKE SUPERFAMILY PROTEIN"/>
    <property type="match status" value="1"/>
</dbReference>
<dbReference type="CDD" id="cd16964">
    <property type="entry name" value="YqgF"/>
    <property type="match status" value="1"/>
</dbReference>
<evidence type="ECO:0000259" key="6">
    <source>
        <dbReference type="SMART" id="SM00732"/>
    </source>
</evidence>
<comment type="function">
    <text evidence="5">Could be a nuclease involved in processing of the 5'-end of pre-16S rRNA.</text>
</comment>
<dbReference type="InterPro" id="IPR006641">
    <property type="entry name" value="YqgF/RNaseH-like_dom"/>
</dbReference>
<dbReference type="Proteomes" id="UP000179113">
    <property type="component" value="Unassembled WGS sequence"/>
</dbReference>
<keyword evidence="1 5" id="KW-0963">Cytoplasm</keyword>
<protein>
    <recommendedName>
        <fullName evidence="5">Putative pre-16S rRNA nuclease</fullName>
        <ecNumber evidence="5">3.1.-.-</ecNumber>
    </recommendedName>
</protein>
<keyword evidence="3 5" id="KW-0540">Nuclease</keyword>
<proteinExistence type="inferred from homology"/>
<comment type="subcellular location">
    <subcellularLocation>
        <location evidence="5">Cytoplasm</location>
    </subcellularLocation>
</comment>
<dbReference type="GO" id="GO:0016788">
    <property type="term" value="F:hydrolase activity, acting on ester bonds"/>
    <property type="evidence" value="ECO:0007669"/>
    <property type="project" value="UniProtKB-UniRule"/>
</dbReference>
<dbReference type="InterPro" id="IPR005227">
    <property type="entry name" value="YqgF"/>
</dbReference>
<organism evidence="7 8">
    <name type="scientific">candidate division WWE3 bacterium RIFOXYC1_FULL_39_7</name>
    <dbReference type="NCBI Taxonomy" id="1802643"/>
    <lineage>
        <taxon>Bacteria</taxon>
        <taxon>Katanobacteria</taxon>
    </lineage>
</organism>
<dbReference type="GO" id="GO:0000967">
    <property type="term" value="P:rRNA 5'-end processing"/>
    <property type="evidence" value="ECO:0007669"/>
    <property type="project" value="UniProtKB-UniRule"/>
</dbReference>
<sequence length="141" mass="15924">MEKKAIRDEVLVGIDYGESNIGLALGRNGIVTPIKIVDGKDTHRAINDIFRFAIENKADRFIMGLPLDHSGRETKQSLTTRTFAKLLKIRTKKPLEFFDETGSSLEALEESIDMGTPMRKRAMKDHLSAAVILHHYYETHA</sequence>
<feature type="domain" description="YqgF/RNase H-like" evidence="6">
    <location>
        <begin position="9"/>
        <end position="107"/>
    </location>
</feature>
<dbReference type="InterPro" id="IPR037027">
    <property type="entry name" value="YqgF/RNaseH-like_dom_sf"/>
</dbReference>
<dbReference type="Gene3D" id="3.30.420.140">
    <property type="entry name" value="YqgF/RNase H-like domain"/>
    <property type="match status" value="1"/>
</dbReference>
<keyword evidence="2 5" id="KW-0690">Ribosome biogenesis</keyword>
<evidence type="ECO:0000256" key="2">
    <source>
        <dbReference type="ARBA" id="ARBA00022517"/>
    </source>
</evidence>